<name>A0ABT3LVP6_9LEPT</name>
<dbReference type="RefSeq" id="WP_265374810.1">
    <property type="nucleotide sequence ID" value="NZ_JAMQPV010000001.1"/>
</dbReference>
<reference evidence="1 2" key="1">
    <citation type="submission" date="2022-06" db="EMBL/GenBank/DDBJ databases">
        <title>Leptospira isolates from biofilms formed at urban environments.</title>
        <authorList>
            <person name="Ribeiro P.S."/>
            <person name="Sousa T."/>
            <person name="Carvalho N."/>
            <person name="Aburjaile F."/>
            <person name="Neves F."/>
            <person name="Oliveira D."/>
            <person name="Blanco L."/>
            <person name="Lima J."/>
            <person name="Costa F."/>
            <person name="Brenig B."/>
            <person name="Soares S."/>
            <person name="Ramos R."/>
            <person name="Goes-Neto A."/>
            <person name="Matiuzzi M."/>
            <person name="Azevedo V."/>
            <person name="Ristow P."/>
        </authorList>
    </citation>
    <scope>NUCLEOTIDE SEQUENCE [LARGE SCALE GENOMIC DNA]</scope>
    <source>
        <strain evidence="1 2">VSF25</strain>
    </source>
</reference>
<dbReference type="EMBL" id="JAMQPV010000001">
    <property type="protein sequence ID" value="MCW7461774.1"/>
    <property type="molecule type" value="Genomic_DNA"/>
</dbReference>
<dbReference type="Proteomes" id="UP001209737">
    <property type="component" value="Unassembled WGS sequence"/>
</dbReference>
<sequence>MSLTRSKQLFLICRFLWLFVLFSTNTAAKERKIIRFSGELLSWESEGDNSHFVFLDSTNLRERTIHCDPDTMSLSFGNKQKGNLHVEGKATQSTPTSDTWLCVGKPHVFQKYQVNSPSRTSQTKTVQGQVVEADPTTGQIVYLVRGRRFYLTISPSEAKEMADALSQLKTVSIDGEYRYDRIKRYYVKD</sequence>
<protein>
    <submittedName>
        <fullName evidence="1">Uncharacterized protein</fullName>
    </submittedName>
</protein>
<accession>A0ABT3LVP6</accession>
<proteinExistence type="predicted"/>
<gene>
    <name evidence="1" type="ORF">ND812_06695</name>
</gene>
<comment type="caution">
    <text evidence="1">The sequence shown here is derived from an EMBL/GenBank/DDBJ whole genome shotgun (WGS) entry which is preliminary data.</text>
</comment>
<organism evidence="1 2">
    <name type="scientific">Leptospira limi</name>
    <dbReference type="NCBI Taxonomy" id="2950023"/>
    <lineage>
        <taxon>Bacteria</taxon>
        <taxon>Pseudomonadati</taxon>
        <taxon>Spirochaetota</taxon>
        <taxon>Spirochaetia</taxon>
        <taxon>Leptospirales</taxon>
        <taxon>Leptospiraceae</taxon>
        <taxon>Leptospira</taxon>
    </lineage>
</organism>
<evidence type="ECO:0000313" key="1">
    <source>
        <dbReference type="EMBL" id="MCW7461774.1"/>
    </source>
</evidence>
<evidence type="ECO:0000313" key="2">
    <source>
        <dbReference type="Proteomes" id="UP001209737"/>
    </source>
</evidence>
<keyword evidence="2" id="KW-1185">Reference proteome</keyword>